<name>A0A381P8I1_9ZZZZ</name>
<proteinExistence type="predicted"/>
<dbReference type="PANTHER" id="PTHR43333">
    <property type="entry name" value="2-HACID_DH_C DOMAIN-CONTAINING PROTEIN"/>
    <property type="match status" value="1"/>
</dbReference>
<evidence type="ECO:0000259" key="3">
    <source>
        <dbReference type="Pfam" id="PF02826"/>
    </source>
</evidence>
<dbReference type="SUPFAM" id="SSF51735">
    <property type="entry name" value="NAD(P)-binding Rossmann-fold domains"/>
    <property type="match status" value="1"/>
</dbReference>
<evidence type="ECO:0000256" key="1">
    <source>
        <dbReference type="ARBA" id="ARBA00023002"/>
    </source>
</evidence>
<organism evidence="4">
    <name type="scientific">marine metagenome</name>
    <dbReference type="NCBI Taxonomy" id="408172"/>
    <lineage>
        <taxon>unclassified sequences</taxon>
        <taxon>metagenomes</taxon>
        <taxon>ecological metagenomes</taxon>
    </lineage>
</organism>
<dbReference type="GO" id="GO:0051287">
    <property type="term" value="F:NAD binding"/>
    <property type="evidence" value="ECO:0007669"/>
    <property type="project" value="InterPro"/>
</dbReference>
<keyword evidence="2" id="KW-0520">NAD</keyword>
<dbReference type="GO" id="GO:0016491">
    <property type="term" value="F:oxidoreductase activity"/>
    <property type="evidence" value="ECO:0007669"/>
    <property type="project" value="UniProtKB-KW"/>
</dbReference>
<protein>
    <recommendedName>
        <fullName evidence="3">D-isomer specific 2-hydroxyacid dehydrogenase NAD-binding domain-containing protein</fullName>
    </recommendedName>
</protein>
<gene>
    <name evidence="4" type="ORF">METZ01_LOCUS16109</name>
</gene>
<reference evidence="4" key="1">
    <citation type="submission" date="2018-05" db="EMBL/GenBank/DDBJ databases">
        <authorList>
            <person name="Lanie J.A."/>
            <person name="Ng W.-L."/>
            <person name="Kazmierczak K.M."/>
            <person name="Andrzejewski T.M."/>
            <person name="Davidsen T.M."/>
            <person name="Wayne K.J."/>
            <person name="Tettelin H."/>
            <person name="Glass J.I."/>
            <person name="Rusch D."/>
            <person name="Podicherti R."/>
            <person name="Tsui H.-C.T."/>
            <person name="Winkler M.E."/>
        </authorList>
    </citation>
    <scope>NUCLEOTIDE SEQUENCE</scope>
</reference>
<dbReference type="Gene3D" id="3.40.50.720">
    <property type="entry name" value="NAD(P)-binding Rossmann-like Domain"/>
    <property type="match status" value="2"/>
</dbReference>
<dbReference type="EMBL" id="UINC01000912">
    <property type="protein sequence ID" value="SUZ63255.1"/>
    <property type="molecule type" value="Genomic_DNA"/>
</dbReference>
<keyword evidence="1" id="KW-0560">Oxidoreductase</keyword>
<dbReference type="AlphaFoldDB" id="A0A381P8I1"/>
<feature type="domain" description="D-isomer specific 2-hydroxyacid dehydrogenase NAD-binding" evidence="3">
    <location>
        <begin position="109"/>
        <end position="280"/>
    </location>
</feature>
<sequence>MAAPDDATRVLVHLWGDHFPTPAIRERFPTVEFIPVSTAGPVADDVAGKVCITQAARTENLDQVLQRGVRWVHALGQGVDHFPFEHLGDRTLTCARGVNAVPIAEWVVAMLLTAVKQLPSRWATEPPRHWVLADLGSLDGATVALVGLGSINQAVAERLAPFGCRMQAATRSGAPSPVPGVEVTTDVRAAVADADHVVVGVPLTPETEFMFDDDLLAAMKPGAHLVNIARGRLVDQDALRRSLDDGHLGMASLDVCDPEPLPANHWLYSHPGVRLSAHVSWSDPGALDRLHAAFTDNLRRWLDDEPLADIVDPAAGY</sequence>
<accession>A0A381P8I1</accession>
<evidence type="ECO:0000313" key="4">
    <source>
        <dbReference type="EMBL" id="SUZ63255.1"/>
    </source>
</evidence>
<dbReference type="PANTHER" id="PTHR43333:SF1">
    <property type="entry name" value="D-ISOMER SPECIFIC 2-HYDROXYACID DEHYDROGENASE NAD-BINDING DOMAIN-CONTAINING PROTEIN"/>
    <property type="match status" value="1"/>
</dbReference>
<dbReference type="Pfam" id="PF02826">
    <property type="entry name" value="2-Hacid_dh_C"/>
    <property type="match status" value="1"/>
</dbReference>
<dbReference type="InterPro" id="IPR006140">
    <property type="entry name" value="D-isomer_DH_NAD-bd"/>
</dbReference>
<evidence type="ECO:0000256" key="2">
    <source>
        <dbReference type="ARBA" id="ARBA00023027"/>
    </source>
</evidence>
<dbReference type="InterPro" id="IPR036291">
    <property type="entry name" value="NAD(P)-bd_dom_sf"/>
</dbReference>